<dbReference type="InterPro" id="IPR027417">
    <property type="entry name" value="P-loop_NTPase"/>
</dbReference>
<keyword evidence="6 13" id="KW-0812">Transmembrane</keyword>
<dbReference type="OrthoDB" id="9806130at2"/>
<keyword evidence="12 13" id="KW-0472">Membrane</keyword>
<dbReference type="FunFam" id="3.40.50.300:FF:000483">
    <property type="entry name" value="Sensor histidine kinase KdpD"/>
    <property type="match status" value="1"/>
</dbReference>
<feature type="transmembrane region" description="Helical" evidence="13">
    <location>
        <begin position="432"/>
        <end position="459"/>
    </location>
</feature>
<evidence type="ECO:0000256" key="3">
    <source>
        <dbReference type="ARBA" id="ARBA00012438"/>
    </source>
</evidence>
<dbReference type="Gene3D" id="3.30.450.40">
    <property type="match status" value="1"/>
</dbReference>
<feature type="domain" description="Histidine kinase" evidence="14">
    <location>
        <begin position="671"/>
        <end position="883"/>
    </location>
</feature>
<proteinExistence type="predicted"/>
<evidence type="ECO:0000256" key="11">
    <source>
        <dbReference type="ARBA" id="ARBA00023012"/>
    </source>
</evidence>
<dbReference type="EC" id="2.7.13.3" evidence="3"/>
<evidence type="ECO:0000256" key="4">
    <source>
        <dbReference type="ARBA" id="ARBA00022553"/>
    </source>
</evidence>
<evidence type="ECO:0000313" key="15">
    <source>
        <dbReference type="EMBL" id="SFB78601.1"/>
    </source>
</evidence>
<evidence type="ECO:0000256" key="13">
    <source>
        <dbReference type="SAM" id="Phobius"/>
    </source>
</evidence>
<sequence length="891" mass="100526">MNNPTENRPNPDELLEALKQEQAQSKRGKLKIFFGMCAGVGKTCAMLEAAHAELKKGADVVVGYVETHNRTQTAQMAVGLPTVARKKYYRNNILVEEMDLDAIIQRKPQIVLVDELAHTNAPEARHAKRYQDVLELLDNGINVYTTLNVQHLESRAETVAQITGIIVRETLPDSIFENADEVEVIDLTTAELLERLAEGKIYGTERARHARENFFRQGNITALREMALRIVADRVDKQLNAYMQYKRIKATWKSAFRFLIVIDATPQSTFLLRSAKTLAYSIGATAQAIYVETLTKPSPQEQQQLSANFKLAKQLEIPCRTITNDSRWQTVLDFAQKENITHVLVRTSSVGSLSQRWRQKTFINQLLRHSGNIDVYVIGAENTATPPSSKSFVPVFTSSVVDYLLVTFLVVVSAVICNAFSDYLGYEVVSYVFLFVISIFSLFFGTTAILLAAVLYALIWDYFFIPPIHTFHIGRVEDILMLVMFFVIALLNGILTSRIRRQEKKTRAREEQTHALYQITRRLASLQSIEEITQQVASNTKQYFGADVAVFIKNEADKLEKQTYFKPQLFFTDKEESIIDWVFRNNARAGRWTDTLPATRYTFYPLTGDSQNMGVLAVAHNKNFTQADEQFWEAFLSLISGKYEREYLRNLAKQTYLLAESDKLYRTLFNSISHELRIPIATIMGASDLLLSQNCSPDDKTQLENEINTASLRLNRLVENLLNMSRIESGHLRPHPDWCDVQDLANALTTNLQKQLAQFHFQMILPAAMPLVKIDFGLTENIVHNLLLNATQYTPQGAAIDLSFGYEHQNFVVKVADAGKGFTKEELRLLFDSFYRGKTAQAGGVGLGLSIVKGLTQAQGGTVAVANRPEGGAVFTVTIPCEALNPQDVHW</sequence>
<dbReference type="Proteomes" id="UP000199514">
    <property type="component" value="Unassembled WGS sequence"/>
</dbReference>
<keyword evidence="11" id="KW-0902">Two-component regulatory system</keyword>
<dbReference type="InterPro" id="IPR052023">
    <property type="entry name" value="Histidine_kinase_KdpD"/>
</dbReference>
<evidence type="ECO:0000256" key="10">
    <source>
        <dbReference type="ARBA" id="ARBA00022989"/>
    </source>
</evidence>
<evidence type="ECO:0000256" key="12">
    <source>
        <dbReference type="ARBA" id="ARBA00023136"/>
    </source>
</evidence>
<evidence type="ECO:0000256" key="8">
    <source>
        <dbReference type="ARBA" id="ARBA00022777"/>
    </source>
</evidence>
<accession>A0A1I1DUQ7</accession>
<comment type="subcellular location">
    <subcellularLocation>
        <location evidence="2">Membrane</location>
        <topology evidence="2">Multi-pass membrane protein</topology>
    </subcellularLocation>
</comment>
<dbReference type="SUPFAM" id="SSF55874">
    <property type="entry name" value="ATPase domain of HSP90 chaperone/DNA topoisomerase II/histidine kinase"/>
    <property type="match status" value="1"/>
</dbReference>
<evidence type="ECO:0000259" key="14">
    <source>
        <dbReference type="PROSITE" id="PS50109"/>
    </source>
</evidence>
<dbReference type="Gene3D" id="1.10.287.130">
    <property type="match status" value="1"/>
</dbReference>
<dbReference type="EMBL" id="FOLE01000001">
    <property type="protein sequence ID" value="SFB78601.1"/>
    <property type="molecule type" value="Genomic_DNA"/>
</dbReference>
<evidence type="ECO:0000256" key="6">
    <source>
        <dbReference type="ARBA" id="ARBA00022692"/>
    </source>
</evidence>
<dbReference type="InterPro" id="IPR003661">
    <property type="entry name" value="HisK_dim/P_dom"/>
</dbReference>
<dbReference type="PANTHER" id="PTHR45569:SF1">
    <property type="entry name" value="SENSOR PROTEIN KDPD"/>
    <property type="match status" value="1"/>
</dbReference>
<dbReference type="Pfam" id="PF00512">
    <property type="entry name" value="HisKA"/>
    <property type="match status" value="1"/>
</dbReference>
<dbReference type="InterPro" id="IPR036890">
    <property type="entry name" value="HATPase_C_sf"/>
</dbReference>
<feature type="transmembrane region" description="Helical" evidence="13">
    <location>
        <begin position="400"/>
        <end position="420"/>
    </location>
</feature>
<protein>
    <recommendedName>
        <fullName evidence="3">histidine kinase</fullName>
        <ecNumber evidence="3">2.7.13.3</ecNumber>
    </recommendedName>
</protein>
<keyword evidence="16" id="KW-1185">Reference proteome</keyword>
<evidence type="ECO:0000313" key="16">
    <source>
        <dbReference type="Proteomes" id="UP000199514"/>
    </source>
</evidence>
<dbReference type="PROSITE" id="PS50109">
    <property type="entry name" value="HIS_KIN"/>
    <property type="match status" value="1"/>
</dbReference>
<evidence type="ECO:0000256" key="5">
    <source>
        <dbReference type="ARBA" id="ARBA00022679"/>
    </source>
</evidence>
<dbReference type="GO" id="GO:0005524">
    <property type="term" value="F:ATP binding"/>
    <property type="evidence" value="ECO:0007669"/>
    <property type="project" value="UniProtKB-KW"/>
</dbReference>
<dbReference type="GO" id="GO:0000155">
    <property type="term" value="F:phosphorelay sensor kinase activity"/>
    <property type="evidence" value="ECO:0007669"/>
    <property type="project" value="InterPro"/>
</dbReference>
<keyword evidence="7" id="KW-0547">Nucleotide-binding</keyword>
<dbReference type="InterPro" id="IPR038318">
    <property type="entry name" value="KdpD_sf"/>
</dbReference>
<dbReference type="Pfam" id="PF02518">
    <property type="entry name" value="HATPase_c"/>
    <property type="match status" value="1"/>
</dbReference>
<keyword evidence="10 13" id="KW-1133">Transmembrane helix</keyword>
<dbReference type="SUPFAM" id="SSF47384">
    <property type="entry name" value="Homodimeric domain of signal transducing histidine kinase"/>
    <property type="match status" value="1"/>
</dbReference>
<dbReference type="InterPro" id="IPR004358">
    <property type="entry name" value="Sig_transdc_His_kin-like_C"/>
</dbReference>
<dbReference type="GO" id="GO:0005737">
    <property type="term" value="C:cytoplasm"/>
    <property type="evidence" value="ECO:0007669"/>
    <property type="project" value="UniProtKB-ARBA"/>
</dbReference>
<gene>
    <name evidence="15" type="ORF">SAMN05421780_101474</name>
</gene>
<dbReference type="SUPFAM" id="SSF55781">
    <property type="entry name" value="GAF domain-like"/>
    <property type="match status" value="1"/>
</dbReference>
<evidence type="ECO:0000256" key="1">
    <source>
        <dbReference type="ARBA" id="ARBA00000085"/>
    </source>
</evidence>
<name>A0A1I1DUQ7_9BACT</name>
<comment type="catalytic activity">
    <reaction evidence="1">
        <text>ATP + protein L-histidine = ADP + protein N-phospho-L-histidine.</text>
        <dbReference type="EC" id="2.7.13.3"/>
    </reaction>
</comment>
<dbReference type="InterPro" id="IPR036097">
    <property type="entry name" value="HisK_dim/P_sf"/>
</dbReference>
<dbReference type="GO" id="GO:0005886">
    <property type="term" value="C:plasma membrane"/>
    <property type="evidence" value="ECO:0007669"/>
    <property type="project" value="TreeGrafter"/>
</dbReference>
<dbReference type="SMART" id="SM00387">
    <property type="entry name" value="HATPase_c"/>
    <property type="match status" value="1"/>
</dbReference>
<evidence type="ECO:0000256" key="7">
    <source>
        <dbReference type="ARBA" id="ARBA00022741"/>
    </source>
</evidence>
<dbReference type="InterPro" id="IPR005467">
    <property type="entry name" value="His_kinase_dom"/>
</dbReference>
<keyword evidence="8 15" id="KW-0418">Kinase</keyword>
<dbReference type="STRING" id="927664.SAMN05421780_101474"/>
<keyword evidence="9" id="KW-0067">ATP-binding</keyword>
<organism evidence="15 16">
    <name type="scientific">Flexibacter flexilis DSM 6793</name>
    <dbReference type="NCBI Taxonomy" id="927664"/>
    <lineage>
        <taxon>Bacteria</taxon>
        <taxon>Pseudomonadati</taxon>
        <taxon>Bacteroidota</taxon>
        <taxon>Cytophagia</taxon>
        <taxon>Cytophagales</taxon>
        <taxon>Flexibacteraceae</taxon>
        <taxon>Flexibacter</taxon>
    </lineage>
</organism>
<dbReference type="PANTHER" id="PTHR45569">
    <property type="entry name" value="SENSOR PROTEIN KDPD"/>
    <property type="match status" value="1"/>
</dbReference>
<dbReference type="Gene3D" id="3.30.565.10">
    <property type="entry name" value="Histidine kinase-like ATPase, C-terminal domain"/>
    <property type="match status" value="1"/>
</dbReference>
<dbReference type="Pfam" id="PF13493">
    <property type="entry name" value="DUF4118"/>
    <property type="match status" value="1"/>
</dbReference>
<dbReference type="Pfam" id="PF02702">
    <property type="entry name" value="KdpD"/>
    <property type="match status" value="1"/>
</dbReference>
<keyword evidence="5" id="KW-0808">Transferase</keyword>
<dbReference type="CDD" id="cd00082">
    <property type="entry name" value="HisKA"/>
    <property type="match status" value="1"/>
</dbReference>
<dbReference type="RefSeq" id="WP_091506653.1">
    <property type="nucleotide sequence ID" value="NZ_FOLE01000001.1"/>
</dbReference>
<dbReference type="Gene3D" id="3.40.50.300">
    <property type="entry name" value="P-loop containing nucleotide triphosphate hydrolases"/>
    <property type="match status" value="1"/>
</dbReference>
<dbReference type="InterPro" id="IPR003594">
    <property type="entry name" value="HATPase_dom"/>
</dbReference>
<keyword evidence="4" id="KW-0597">Phosphoprotein</keyword>
<dbReference type="SMART" id="SM00388">
    <property type="entry name" value="HisKA"/>
    <property type="match status" value="1"/>
</dbReference>
<dbReference type="AlphaFoldDB" id="A0A1I1DUQ7"/>
<feature type="transmembrane region" description="Helical" evidence="13">
    <location>
        <begin position="479"/>
        <end position="499"/>
    </location>
</feature>
<dbReference type="Gene3D" id="1.20.120.620">
    <property type="entry name" value="Backbone structure of the membrane domain of e. Coli histidine kinase receptor kdpd"/>
    <property type="match status" value="1"/>
</dbReference>
<dbReference type="InterPro" id="IPR003852">
    <property type="entry name" value="Sig_transdc_His_kinase_KdpD_N"/>
</dbReference>
<evidence type="ECO:0000256" key="2">
    <source>
        <dbReference type="ARBA" id="ARBA00004141"/>
    </source>
</evidence>
<dbReference type="InterPro" id="IPR029016">
    <property type="entry name" value="GAF-like_dom_sf"/>
</dbReference>
<dbReference type="PRINTS" id="PR00344">
    <property type="entry name" value="BCTRLSENSOR"/>
</dbReference>
<evidence type="ECO:0000256" key="9">
    <source>
        <dbReference type="ARBA" id="ARBA00022840"/>
    </source>
</evidence>
<reference evidence="15 16" key="1">
    <citation type="submission" date="2016-10" db="EMBL/GenBank/DDBJ databases">
        <authorList>
            <person name="de Groot N.N."/>
        </authorList>
    </citation>
    <scope>NUCLEOTIDE SEQUENCE [LARGE SCALE GENOMIC DNA]</scope>
    <source>
        <strain evidence="15 16">DSM 6793</strain>
    </source>
</reference>
<dbReference type="InterPro" id="IPR025201">
    <property type="entry name" value="KdpD_TM"/>
</dbReference>